<dbReference type="InterPro" id="IPR007197">
    <property type="entry name" value="rSAM"/>
</dbReference>
<keyword evidence="7" id="KW-1185">Reference proteome</keyword>
<dbReference type="InterPro" id="IPR050377">
    <property type="entry name" value="Radical_SAM_PqqE_MftC-like"/>
</dbReference>
<dbReference type="PANTHER" id="PTHR11228:SF7">
    <property type="entry name" value="PQQA PEPTIDE CYCLASE"/>
    <property type="match status" value="1"/>
</dbReference>
<feature type="domain" description="Radical SAM core" evidence="5">
    <location>
        <begin position="2"/>
        <end position="210"/>
    </location>
</feature>
<dbReference type="Proteomes" id="UP000627166">
    <property type="component" value="Unassembled WGS sequence"/>
</dbReference>
<dbReference type="PROSITE" id="PS51918">
    <property type="entry name" value="RADICAL_SAM"/>
    <property type="match status" value="1"/>
</dbReference>
<dbReference type="CDD" id="cd21109">
    <property type="entry name" value="SPASM"/>
    <property type="match status" value="1"/>
</dbReference>
<evidence type="ECO:0000256" key="3">
    <source>
        <dbReference type="ARBA" id="ARBA00023004"/>
    </source>
</evidence>
<dbReference type="SFLD" id="SFLDS00029">
    <property type="entry name" value="Radical_SAM"/>
    <property type="match status" value="1"/>
</dbReference>
<evidence type="ECO:0000256" key="2">
    <source>
        <dbReference type="ARBA" id="ARBA00022723"/>
    </source>
</evidence>
<dbReference type="InterPro" id="IPR013785">
    <property type="entry name" value="Aldolase_TIM"/>
</dbReference>
<keyword evidence="4" id="KW-0411">Iron-sulfur</keyword>
<keyword evidence="3" id="KW-0408">Iron</keyword>
<dbReference type="SUPFAM" id="SSF102114">
    <property type="entry name" value="Radical SAM enzymes"/>
    <property type="match status" value="1"/>
</dbReference>
<dbReference type="InterPro" id="IPR011990">
    <property type="entry name" value="TPR-like_helical_dom_sf"/>
</dbReference>
<dbReference type="PANTHER" id="PTHR11228">
    <property type="entry name" value="RADICAL SAM DOMAIN PROTEIN"/>
    <property type="match status" value="1"/>
</dbReference>
<dbReference type="EMBL" id="JACSQB010000036">
    <property type="protein sequence ID" value="MBD8046286.1"/>
    <property type="molecule type" value="Genomic_DNA"/>
</dbReference>
<keyword evidence="1" id="KW-0949">S-adenosyl-L-methionine</keyword>
<proteinExistence type="predicted"/>
<reference evidence="6 7" key="1">
    <citation type="submission" date="2020-08" db="EMBL/GenBank/DDBJ databases">
        <title>A Genomic Blueprint of the Chicken Gut Microbiome.</title>
        <authorList>
            <person name="Gilroy R."/>
            <person name="Ravi A."/>
            <person name="Getino M."/>
            <person name="Pursley I."/>
            <person name="Horton D.L."/>
            <person name="Alikhan N.-F."/>
            <person name="Baker D."/>
            <person name="Gharbi K."/>
            <person name="Hall N."/>
            <person name="Watson M."/>
            <person name="Adriaenssens E.M."/>
            <person name="Foster-Nyarko E."/>
            <person name="Jarju S."/>
            <person name="Secka A."/>
            <person name="Antonio M."/>
            <person name="Oren A."/>
            <person name="Chaudhuri R."/>
            <person name="La Ragione R.M."/>
            <person name="Hildebrand F."/>
            <person name="Pallen M.J."/>
        </authorList>
    </citation>
    <scope>NUCLEOTIDE SEQUENCE [LARGE SCALE GENOMIC DNA]</scope>
    <source>
        <strain evidence="6 7">N37</strain>
    </source>
</reference>
<dbReference type="CDD" id="cd01335">
    <property type="entry name" value="Radical_SAM"/>
    <property type="match status" value="1"/>
</dbReference>
<dbReference type="Gene3D" id="1.25.40.10">
    <property type="entry name" value="Tetratricopeptide repeat domain"/>
    <property type="match status" value="1"/>
</dbReference>
<dbReference type="SMART" id="SM00729">
    <property type="entry name" value="Elp3"/>
    <property type="match status" value="1"/>
</dbReference>
<organism evidence="6 7">
    <name type="scientific">Clostridium faecium</name>
    <dbReference type="NCBI Taxonomy" id="2762223"/>
    <lineage>
        <taxon>Bacteria</taxon>
        <taxon>Bacillati</taxon>
        <taxon>Bacillota</taxon>
        <taxon>Clostridia</taxon>
        <taxon>Eubacteriales</taxon>
        <taxon>Clostridiaceae</taxon>
        <taxon>Clostridium</taxon>
    </lineage>
</organism>
<dbReference type="Gene3D" id="3.20.20.70">
    <property type="entry name" value="Aldolase class I"/>
    <property type="match status" value="1"/>
</dbReference>
<dbReference type="SUPFAM" id="SSF48452">
    <property type="entry name" value="TPR-like"/>
    <property type="match status" value="1"/>
</dbReference>
<evidence type="ECO:0000313" key="6">
    <source>
        <dbReference type="EMBL" id="MBD8046286.1"/>
    </source>
</evidence>
<accession>A0ABR8YQL1</accession>
<dbReference type="InterPro" id="IPR023885">
    <property type="entry name" value="4Fe4S-binding_SPASM_dom"/>
</dbReference>
<dbReference type="InterPro" id="IPR058240">
    <property type="entry name" value="rSAM_sf"/>
</dbReference>
<evidence type="ECO:0000259" key="5">
    <source>
        <dbReference type="PROSITE" id="PS51918"/>
    </source>
</evidence>
<dbReference type="InterPro" id="IPR006638">
    <property type="entry name" value="Elp3/MiaA/NifB-like_rSAM"/>
</dbReference>
<protein>
    <submittedName>
        <fullName evidence="6">Radical SAM protein</fullName>
    </submittedName>
</protein>
<evidence type="ECO:0000313" key="7">
    <source>
        <dbReference type="Proteomes" id="UP000627166"/>
    </source>
</evidence>
<dbReference type="Pfam" id="PF13186">
    <property type="entry name" value="SPASM"/>
    <property type="match status" value="1"/>
</dbReference>
<dbReference type="SFLD" id="SFLDG01067">
    <property type="entry name" value="SPASM/twitch_domain_containing"/>
    <property type="match status" value="1"/>
</dbReference>
<dbReference type="Pfam" id="PF04055">
    <property type="entry name" value="Radical_SAM"/>
    <property type="match status" value="1"/>
</dbReference>
<comment type="caution">
    <text evidence="6">The sequence shown here is derived from an EMBL/GenBank/DDBJ whole genome shotgun (WGS) entry which is preliminary data.</text>
</comment>
<sequence>MKYKPITGVWEITMGCNMRCKHCGSICENPQSDELTTKEALNLCEELGKLGFKHITLSGGEPTTREDWHVIAKGLRDNGIIPTMITNGWLIDEKIIDKAIEAGVNTIAISIDGLEETHDFMRKAGSFQRSIKALKLMGDKGIYSAVITTVNKKNINQLENMKNVFIESGVTTWQLQIGMPMGNLKENCELVLDNDGIDTIIDFGYKNLNDNKIKVHFADCIGYYNRKEMEVRKASSNSDYMWQGCGAGKHSLGILCNGDIVGCTSIRNKEFIEGNIRKTSLKHIWTSPETFKWNREIIKEKIDGFCSKCNYGDVCLGGCSNTRLCMEDSIYKENKYCSYYIAMNRKKEEIKVINDADNLFKNAEKLAKIGQFQLAELLLERALHLEQENIKFLNLYAYVNFMLKNYTIAKNINEKILEINHDDIYANKGLGLTLCKLGEVEKGIQYLKNAVKLTDYNYMEPYHDCAATLMEHDKIEEAKSILEEARHISFDFVKANKELYDKLNISAIAEEED</sequence>
<keyword evidence="2" id="KW-0479">Metal-binding</keyword>
<dbReference type="RefSeq" id="WP_191739259.1">
    <property type="nucleotide sequence ID" value="NZ_JACSQB010000036.1"/>
</dbReference>
<dbReference type="NCBIfam" id="TIGR04085">
    <property type="entry name" value="rSAM_more_4Fe4S"/>
    <property type="match status" value="1"/>
</dbReference>
<dbReference type="SFLD" id="SFLDG01386">
    <property type="entry name" value="main_SPASM_domain-containing"/>
    <property type="match status" value="1"/>
</dbReference>
<evidence type="ECO:0000256" key="1">
    <source>
        <dbReference type="ARBA" id="ARBA00022691"/>
    </source>
</evidence>
<evidence type="ECO:0000256" key="4">
    <source>
        <dbReference type="ARBA" id="ARBA00023014"/>
    </source>
</evidence>
<name>A0ABR8YQL1_9CLOT</name>
<gene>
    <name evidence="6" type="ORF">H9637_04395</name>
</gene>